<evidence type="ECO:0000313" key="3">
    <source>
        <dbReference type="Proteomes" id="UP000247702"/>
    </source>
</evidence>
<dbReference type="Gene3D" id="1.10.510.10">
    <property type="entry name" value="Transferase(Phosphotransferase) domain 1"/>
    <property type="match status" value="1"/>
</dbReference>
<protein>
    <recommendedName>
        <fullName evidence="1">Protein kinase domain-containing protein</fullName>
    </recommendedName>
</protein>
<gene>
    <name evidence="2" type="ORF">RclHR1_03140001</name>
</gene>
<dbReference type="InterPro" id="IPR051681">
    <property type="entry name" value="Ser/Thr_Kinases-Pseudokinases"/>
</dbReference>
<sequence>KDQFIDIKDGDKFSLAIWKEGPLYWNISEYIRDPNITVALKKCLYTDIIDEIEQYSYSYNNYFFNTYGVTQNPNTKDYTLILEYNQYFEFYCRSCDEMYTDIEWCKPCQINHLKKDFVNWTSGNKKIDKLIQKRQLEVNDYEDTIFEWIPYNQFIDTKDEDVVILATWKEGPLLWNGNEYTRISDISVALKKCLYDEILDEINHLYFIVCGISQNPDTKDYFLILKYHAQYFGYFCRNCDKKYPNQGYNWLKENFTNWITGNEKIDNLIKEMQLKIDDHRDIIFEWIPYNQFNNIKEIGKGGFSTVYSAEWKDGPLYWNKNEYVRDSNKTIALKNLVNSHNVTDRFLNEVKAYSINKFSNLNNTGEILKIYGISQNPDTKDYIMVLQHARGGDFNNWLNSNYKDFSWTYKLKVLNNIITGLKEIHQKQMIHRDFHTGNILFKDTYYWVTSNYISDMGLCGDVGNIDETKIYGVMPYVAPEVLRGNPYTQAADIYSFGMIMYFVATDRQPFPNCAHDGLLALDICKGIRPKINKPEAPKCYIDLMKKCWDSNPANRLNVTEIERLIKQFYSEVSEQFKEAEEYRINDNDRVDKSDRKITHPQAIYTSRLLNPFTENLPKHTDYNTECLDFAIQDNL</sequence>
<dbReference type="GO" id="GO:0004674">
    <property type="term" value="F:protein serine/threonine kinase activity"/>
    <property type="evidence" value="ECO:0007669"/>
    <property type="project" value="TreeGrafter"/>
</dbReference>
<dbReference type="EMBL" id="BEXD01002380">
    <property type="protein sequence ID" value="GBB98102.1"/>
    <property type="molecule type" value="Genomic_DNA"/>
</dbReference>
<accession>A0A2Z6RAQ3</accession>
<feature type="domain" description="Protein kinase" evidence="1">
    <location>
        <begin position="292"/>
        <end position="569"/>
    </location>
</feature>
<reference evidence="2 3" key="1">
    <citation type="submission" date="2017-11" db="EMBL/GenBank/DDBJ databases">
        <title>The genome of Rhizophagus clarus HR1 reveals common genetic basis of auxotrophy among arbuscular mycorrhizal fungi.</title>
        <authorList>
            <person name="Kobayashi Y."/>
        </authorList>
    </citation>
    <scope>NUCLEOTIDE SEQUENCE [LARGE SCALE GENOMIC DNA]</scope>
    <source>
        <strain evidence="2 3">HR1</strain>
    </source>
</reference>
<dbReference type="Pfam" id="PF07714">
    <property type="entry name" value="PK_Tyr_Ser-Thr"/>
    <property type="match status" value="1"/>
</dbReference>
<proteinExistence type="predicted"/>
<dbReference type="PROSITE" id="PS50011">
    <property type="entry name" value="PROTEIN_KINASE_DOM"/>
    <property type="match status" value="1"/>
</dbReference>
<evidence type="ECO:0000313" key="2">
    <source>
        <dbReference type="EMBL" id="GBB98102.1"/>
    </source>
</evidence>
<evidence type="ECO:0000259" key="1">
    <source>
        <dbReference type="PROSITE" id="PS50011"/>
    </source>
</evidence>
<organism evidence="2 3">
    <name type="scientific">Rhizophagus clarus</name>
    <dbReference type="NCBI Taxonomy" id="94130"/>
    <lineage>
        <taxon>Eukaryota</taxon>
        <taxon>Fungi</taxon>
        <taxon>Fungi incertae sedis</taxon>
        <taxon>Mucoromycota</taxon>
        <taxon>Glomeromycotina</taxon>
        <taxon>Glomeromycetes</taxon>
        <taxon>Glomerales</taxon>
        <taxon>Glomeraceae</taxon>
        <taxon>Rhizophagus</taxon>
    </lineage>
</organism>
<dbReference type="InterPro" id="IPR000719">
    <property type="entry name" value="Prot_kinase_dom"/>
</dbReference>
<dbReference type="Proteomes" id="UP000247702">
    <property type="component" value="Unassembled WGS sequence"/>
</dbReference>
<name>A0A2Z6RAQ3_9GLOM</name>
<dbReference type="InterPro" id="IPR001245">
    <property type="entry name" value="Ser-Thr/Tyr_kinase_cat_dom"/>
</dbReference>
<dbReference type="AlphaFoldDB" id="A0A2Z6RAQ3"/>
<dbReference type="GO" id="GO:0005524">
    <property type="term" value="F:ATP binding"/>
    <property type="evidence" value="ECO:0007669"/>
    <property type="project" value="InterPro"/>
</dbReference>
<keyword evidence="3" id="KW-1185">Reference proteome</keyword>
<dbReference type="InterPro" id="IPR011009">
    <property type="entry name" value="Kinase-like_dom_sf"/>
</dbReference>
<feature type="non-terminal residue" evidence="2">
    <location>
        <position position="1"/>
    </location>
</feature>
<dbReference type="SUPFAM" id="SSF56112">
    <property type="entry name" value="Protein kinase-like (PK-like)"/>
    <property type="match status" value="1"/>
</dbReference>
<dbReference type="PANTHER" id="PTHR44329">
    <property type="entry name" value="SERINE/THREONINE-PROTEIN KINASE TNNI3K-RELATED"/>
    <property type="match status" value="1"/>
</dbReference>
<comment type="caution">
    <text evidence="2">The sequence shown here is derived from an EMBL/GenBank/DDBJ whole genome shotgun (WGS) entry which is preliminary data.</text>
</comment>